<evidence type="ECO:0000313" key="5">
    <source>
        <dbReference type="Proteomes" id="UP000469346"/>
    </source>
</evidence>
<organism evidence="4 5">
    <name type="scientific">Dissulfurirhabdus thermomarina</name>
    <dbReference type="NCBI Taxonomy" id="1765737"/>
    <lineage>
        <taxon>Bacteria</taxon>
        <taxon>Deltaproteobacteria</taxon>
        <taxon>Dissulfurirhabdaceae</taxon>
        <taxon>Dissulfurirhabdus</taxon>
    </lineage>
</organism>
<reference evidence="4 5" key="1">
    <citation type="submission" date="2020-02" db="EMBL/GenBank/DDBJ databases">
        <title>Comparative genomics of sulfur disproportionating microorganisms.</title>
        <authorList>
            <person name="Ward L.M."/>
            <person name="Bertran E."/>
            <person name="Johnston D.T."/>
        </authorList>
    </citation>
    <scope>NUCLEOTIDE SEQUENCE [LARGE SCALE GENOMIC DNA]</scope>
    <source>
        <strain evidence="4 5">DSM 100025</strain>
    </source>
</reference>
<comment type="pathway">
    <text evidence="1">Quinol/quinone metabolism; menaquinone biosynthesis.</text>
</comment>
<accession>A0A6N9TTQ6</accession>
<dbReference type="InterPro" id="IPR003773">
    <property type="entry name" value="Menaquinone_biosynth"/>
</dbReference>
<dbReference type="AlphaFoldDB" id="A0A6N9TTQ6"/>
<name>A0A6N9TTQ6_DISTH</name>
<feature type="non-terminal residue" evidence="4">
    <location>
        <position position="1"/>
    </location>
</feature>
<keyword evidence="5" id="KW-1185">Reference proteome</keyword>
<protein>
    <submittedName>
        <fullName evidence="4">Menaquinone biosynthesis protein</fullName>
    </submittedName>
</protein>
<dbReference type="Pfam" id="PF02621">
    <property type="entry name" value="VitK2_biosynth"/>
    <property type="match status" value="1"/>
</dbReference>
<dbReference type="HAMAP" id="MF_00995">
    <property type="entry name" value="MqnA"/>
    <property type="match status" value="1"/>
</dbReference>
<gene>
    <name evidence="4" type="ORF">G3N55_11670</name>
</gene>
<dbReference type="SUPFAM" id="SSF53850">
    <property type="entry name" value="Periplasmic binding protein-like II"/>
    <property type="match status" value="1"/>
</dbReference>
<evidence type="ECO:0000313" key="4">
    <source>
        <dbReference type="EMBL" id="NDY43493.1"/>
    </source>
</evidence>
<keyword evidence="2" id="KW-0474">Menaquinone biosynthesis</keyword>
<proteinExistence type="inferred from homology"/>
<sequence length="255" mass="28233">RLNRLLAEGRLDVGLVSAFAYAQLHARTAIFPDLGISATGPVGSVILYSRVPVEELDGRTIRLTPHSATSVHLLRILLEDILGLRPRYVTGELPPPHLRDPSMGAYLAIGDEALRLAADPDPWIRLDLADIWRRRTGLPFVFAVWAVRKEAWRRDPEAVRALYRRLRSCLRAGRAALGRISRAVAPRIPMSPEACLDYLRGIELDLDAAKRRGLRHFFRRLHALGALPEVPALELLPLPGDDAAEAPPAVRSLAS</sequence>
<dbReference type="PANTHER" id="PTHR37690">
    <property type="entry name" value="CHORISMATE DEHYDRATASE"/>
    <property type="match status" value="1"/>
</dbReference>
<evidence type="ECO:0000256" key="2">
    <source>
        <dbReference type="ARBA" id="ARBA00022428"/>
    </source>
</evidence>
<keyword evidence="3" id="KW-0456">Lyase</keyword>
<dbReference type="PANTHER" id="PTHR37690:SF1">
    <property type="entry name" value="CHORISMATE DEHYDRATASE"/>
    <property type="match status" value="1"/>
</dbReference>
<comment type="caution">
    <text evidence="4">The sequence shown here is derived from an EMBL/GenBank/DDBJ whole genome shotgun (WGS) entry which is preliminary data.</text>
</comment>
<dbReference type="Proteomes" id="UP000469346">
    <property type="component" value="Unassembled WGS sequence"/>
</dbReference>
<dbReference type="Gene3D" id="3.40.190.10">
    <property type="entry name" value="Periplasmic binding protein-like II"/>
    <property type="match status" value="2"/>
</dbReference>
<dbReference type="UniPathway" id="UPA00079"/>
<dbReference type="RefSeq" id="WP_163299772.1">
    <property type="nucleotide sequence ID" value="NZ_JAAGRR010000187.1"/>
</dbReference>
<dbReference type="EMBL" id="JAAGRR010000187">
    <property type="protein sequence ID" value="NDY43493.1"/>
    <property type="molecule type" value="Genomic_DNA"/>
</dbReference>
<dbReference type="InterPro" id="IPR030868">
    <property type="entry name" value="MqnA"/>
</dbReference>
<dbReference type="CDD" id="cd13634">
    <property type="entry name" value="PBP2_Sco4506"/>
    <property type="match status" value="1"/>
</dbReference>
<dbReference type="GO" id="GO:0009234">
    <property type="term" value="P:menaquinone biosynthetic process"/>
    <property type="evidence" value="ECO:0007669"/>
    <property type="project" value="UniProtKB-UniPathway"/>
</dbReference>
<evidence type="ECO:0000256" key="3">
    <source>
        <dbReference type="ARBA" id="ARBA00023239"/>
    </source>
</evidence>
<dbReference type="GO" id="GO:0016829">
    <property type="term" value="F:lyase activity"/>
    <property type="evidence" value="ECO:0007669"/>
    <property type="project" value="UniProtKB-KW"/>
</dbReference>
<evidence type="ECO:0000256" key="1">
    <source>
        <dbReference type="ARBA" id="ARBA00004863"/>
    </source>
</evidence>